<dbReference type="Proteomes" id="UP000294739">
    <property type="component" value="Unassembled WGS sequence"/>
</dbReference>
<evidence type="ECO:0000256" key="4">
    <source>
        <dbReference type="PIRSR" id="PIRSR000103-1"/>
    </source>
</evidence>
<dbReference type="PANTHER" id="PTHR43060">
    <property type="entry name" value="3-HYDROXYISOBUTYRATE DEHYDROGENASE-LIKE 1, MITOCHONDRIAL-RELATED"/>
    <property type="match status" value="1"/>
</dbReference>
<dbReference type="EMBL" id="SMKZ01000001">
    <property type="protein sequence ID" value="TDE15843.1"/>
    <property type="molecule type" value="Genomic_DNA"/>
</dbReference>
<feature type="domain" description="6-phosphogluconate dehydrogenase NADP-binding" evidence="5">
    <location>
        <begin position="46"/>
        <end position="208"/>
    </location>
</feature>
<dbReference type="PANTHER" id="PTHR43060:SF15">
    <property type="entry name" value="3-HYDROXYISOBUTYRATE DEHYDROGENASE-LIKE 1, MITOCHONDRIAL-RELATED"/>
    <property type="match status" value="1"/>
</dbReference>
<dbReference type="SUPFAM" id="SSF48179">
    <property type="entry name" value="6-phosphogluconate dehydrogenase C-terminal domain-like"/>
    <property type="match status" value="1"/>
</dbReference>
<dbReference type="GO" id="GO:0008679">
    <property type="term" value="F:2-hydroxy-3-oxopropionate reductase activity"/>
    <property type="evidence" value="ECO:0007669"/>
    <property type="project" value="UniProtKB-EC"/>
</dbReference>
<dbReference type="Pfam" id="PF03446">
    <property type="entry name" value="NAD_binding_2"/>
    <property type="match status" value="1"/>
</dbReference>
<dbReference type="InterPro" id="IPR006115">
    <property type="entry name" value="6PGDH_NADP-bd"/>
</dbReference>
<dbReference type="GO" id="GO:0016054">
    <property type="term" value="P:organic acid catabolic process"/>
    <property type="evidence" value="ECO:0007669"/>
    <property type="project" value="UniProtKB-ARBA"/>
</dbReference>
<feature type="active site" evidence="4">
    <location>
        <position position="217"/>
    </location>
</feature>
<dbReference type="InterPro" id="IPR008927">
    <property type="entry name" value="6-PGluconate_DH-like_C_sf"/>
</dbReference>
<protein>
    <submittedName>
        <fullName evidence="7">2-hydroxy-3-oxopropionate reductase</fullName>
        <ecNumber evidence="7">1.1.1.60</ecNumber>
    </submittedName>
</protein>
<dbReference type="AlphaFoldDB" id="A0A4R5DXK9"/>
<evidence type="ECO:0000256" key="1">
    <source>
        <dbReference type="ARBA" id="ARBA00009080"/>
    </source>
</evidence>
<dbReference type="NCBIfam" id="TIGR01505">
    <property type="entry name" value="tartro_sem_red"/>
    <property type="match status" value="1"/>
</dbReference>
<dbReference type="EC" id="1.1.1.60" evidence="7"/>
<dbReference type="InterPro" id="IPR002204">
    <property type="entry name" value="3-OH-isobutyrate_DH-rel_CS"/>
</dbReference>
<dbReference type="InterPro" id="IPR029154">
    <property type="entry name" value="HIBADH-like_NADP-bd"/>
</dbReference>
<evidence type="ECO:0000313" key="7">
    <source>
        <dbReference type="EMBL" id="TDE15843.1"/>
    </source>
</evidence>
<gene>
    <name evidence="7" type="ORF">E1269_00665</name>
</gene>
<dbReference type="GO" id="GO:0046487">
    <property type="term" value="P:glyoxylate metabolic process"/>
    <property type="evidence" value="ECO:0007669"/>
    <property type="project" value="InterPro"/>
</dbReference>
<evidence type="ECO:0000256" key="2">
    <source>
        <dbReference type="ARBA" id="ARBA00023002"/>
    </source>
</evidence>
<evidence type="ECO:0000259" key="6">
    <source>
        <dbReference type="Pfam" id="PF14833"/>
    </source>
</evidence>
<dbReference type="PIRSF" id="PIRSF000103">
    <property type="entry name" value="HIBADH"/>
    <property type="match status" value="1"/>
</dbReference>
<dbReference type="SUPFAM" id="SSF51735">
    <property type="entry name" value="NAD(P)-binding Rossmann-fold domains"/>
    <property type="match status" value="1"/>
</dbReference>
<dbReference type="GO" id="GO:0051287">
    <property type="term" value="F:NAD binding"/>
    <property type="evidence" value="ECO:0007669"/>
    <property type="project" value="InterPro"/>
</dbReference>
<reference evidence="7 8" key="1">
    <citation type="submission" date="2019-03" db="EMBL/GenBank/DDBJ databases">
        <title>Draft genome sequences of novel Actinobacteria.</title>
        <authorList>
            <person name="Sahin N."/>
            <person name="Ay H."/>
            <person name="Saygin H."/>
        </authorList>
    </citation>
    <scope>NUCLEOTIDE SEQUENCE [LARGE SCALE GENOMIC DNA]</scope>
    <source>
        <strain evidence="7 8">5K138</strain>
    </source>
</reference>
<keyword evidence="8" id="KW-1185">Reference proteome</keyword>
<evidence type="ECO:0000259" key="5">
    <source>
        <dbReference type="Pfam" id="PF03446"/>
    </source>
</evidence>
<evidence type="ECO:0000313" key="8">
    <source>
        <dbReference type="Proteomes" id="UP000294739"/>
    </source>
</evidence>
<dbReference type="InParanoid" id="A0A4R5DXK9"/>
<dbReference type="InterPro" id="IPR006398">
    <property type="entry name" value="Tartro_sem_red"/>
</dbReference>
<proteinExistence type="inferred from homology"/>
<organism evidence="7 8">
    <name type="scientific">Jiangella asiatica</name>
    <dbReference type="NCBI Taxonomy" id="2530372"/>
    <lineage>
        <taxon>Bacteria</taxon>
        <taxon>Bacillati</taxon>
        <taxon>Actinomycetota</taxon>
        <taxon>Actinomycetes</taxon>
        <taxon>Jiangellales</taxon>
        <taxon>Jiangellaceae</taxon>
        <taxon>Jiangella</taxon>
    </lineage>
</organism>
<comment type="similarity">
    <text evidence="1">Belongs to the HIBADH-related family.</text>
</comment>
<sequence length="339" mass="34895">MGRRAHGRRLRRLVRTGVREHGRRPVRSARVLVRIRRRKRQRRMTTIAFIGLGVMGGPMAANLVTAGFTVTGYNRSPEKVERLVAAGGRGAGSVTEAVAGADVVITMLPDSPDVRAVILGDDGVDGVLAAAAAGTVVVDMSTIRPDVARELAAAGAERGVPVLDAPVSGGEQGAVDATLSIMAGGDESAFNQVLPVLEALGSTVVHMGPAGAGQTVKAANQLIVAGTLELVAEALVFLDAHGVDRERAVTVLGGGLAGSAVLDRKGPAMLARDFAPGFRVDLHHKDLGIVTAAAREAGVVVPAGALVAQLMASLRAQGHGSLDHSALLLLVEQLSRPRP</sequence>
<dbReference type="Gene3D" id="3.40.50.720">
    <property type="entry name" value="NAD(P)-binding Rossmann-like Domain"/>
    <property type="match status" value="1"/>
</dbReference>
<dbReference type="GO" id="GO:0050661">
    <property type="term" value="F:NADP binding"/>
    <property type="evidence" value="ECO:0007669"/>
    <property type="project" value="InterPro"/>
</dbReference>
<dbReference type="InterPro" id="IPR015815">
    <property type="entry name" value="HIBADH-related"/>
</dbReference>
<name>A0A4R5DXK9_9ACTN</name>
<keyword evidence="3" id="KW-0520">NAD</keyword>
<dbReference type="FunCoup" id="A0A4R5DXK9">
    <property type="interactions" value="307"/>
</dbReference>
<evidence type="ECO:0000256" key="3">
    <source>
        <dbReference type="ARBA" id="ARBA00023027"/>
    </source>
</evidence>
<dbReference type="InterPro" id="IPR013328">
    <property type="entry name" value="6PGD_dom2"/>
</dbReference>
<comment type="caution">
    <text evidence="7">The sequence shown here is derived from an EMBL/GenBank/DDBJ whole genome shotgun (WGS) entry which is preliminary data.</text>
</comment>
<dbReference type="Pfam" id="PF14833">
    <property type="entry name" value="NAD_binding_11"/>
    <property type="match status" value="1"/>
</dbReference>
<dbReference type="InterPro" id="IPR036291">
    <property type="entry name" value="NAD(P)-bd_dom_sf"/>
</dbReference>
<dbReference type="OrthoDB" id="3185659at2"/>
<dbReference type="Gene3D" id="1.10.1040.10">
    <property type="entry name" value="N-(1-d-carboxylethyl)-l-norvaline Dehydrogenase, domain 2"/>
    <property type="match status" value="1"/>
</dbReference>
<dbReference type="PROSITE" id="PS00895">
    <property type="entry name" value="3_HYDROXYISOBUT_DH"/>
    <property type="match status" value="1"/>
</dbReference>
<accession>A0A4R5DXK9</accession>
<keyword evidence="2 7" id="KW-0560">Oxidoreductase</keyword>
<feature type="domain" description="3-hydroxyisobutyrate dehydrogenase-like NAD-binding" evidence="6">
    <location>
        <begin position="211"/>
        <end position="329"/>
    </location>
</feature>